<feature type="transmembrane region" description="Helical" evidence="1">
    <location>
        <begin position="55"/>
        <end position="74"/>
    </location>
</feature>
<dbReference type="EMBL" id="SMKI01000079">
    <property type="protein sequence ID" value="TDC76321.1"/>
    <property type="molecule type" value="Genomic_DNA"/>
</dbReference>
<dbReference type="Proteomes" id="UP000295345">
    <property type="component" value="Unassembled WGS sequence"/>
</dbReference>
<comment type="caution">
    <text evidence="2">The sequence shown here is derived from an EMBL/GenBank/DDBJ whole genome shotgun (WGS) entry which is preliminary data.</text>
</comment>
<keyword evidence="1" id="KW-1133">Transmembrane helix</keyword>
<dbReference type="InterPro" id="IPR045428">
    <property type="entry name" value="EACC1"/>
</dbReference>
<proteinExistence type="predicted"/>
<protein>
    <submittedName>
        <fullName evidence="2">Uncharacterized protein</fullName>
    </submittedName>
</protein>
<dbReference type="Pfam" id="PF19953">
    <property type="entry name" value="EACC1"/>
    <property type="match status" value="1"/>
</dbReference>
<keyword evidence="1" id="KW-0472">Membrane</keyword>
<keyword evidence="1" id="KW-0812">Transmembrane</keyword>
<evidence type="ECO:0000313" key="2">
    <source>
        <dbReference type="EMBL" id="TDC76321.1"/>
    </source>
</evidence>
<reference evidence="2 3" key="1">
    <citation type="submission" date="2019-03" db="EMBL/GenBank/DDBJ databases">
        <title>Draft genome sequences of novel Actinobacteria.</title>
        <authorList>
            <person name="Sahin N."/>
            <person name="Ay H."/>
            <person name="Saygin H."/>
        </authorList>
    </citation>
    <scope>NUCLEOTIDE SEQUENCE [LARGE SCALE GENOMIC DNA]</scope>
    <source>
        <strain evidence="2 3">DSM 41900</strain>
    </source>
</reference>
<dbReference type="AlphaFoldDB" id="A0A4R4TFG8"/>
<gene>
    <name evidence="2" type="ORF">E1283_10020</name>
</gene>
<accession>A0A4R4TFG8</accession>
<evidence type="ECO:0000256" key="1">
    <source>
        <dbReference type="SAM" id="Phobius"/>
    </source>
</evidence>
<evidence type="ECO:0000313" key="3">
    <source>
        <dbReference type="Proteomes" id="UP000295345"/>
    </source>
</evidence>
<dbReference type="RefSeq" id="WP_132817593.1">
    <property type="nucleotide sequence ID" value="NZ_SMKI01000079.1"/>
</dbReference>
<sequence length="127" mass="13744">MSAVEILIGGGEAEDRLRSLREWLDADEALGGSLRAQLAASGPAPSGSMGLGFDVLELVIGSGLSIGALAVSILQWRQAQRVRRELTLRRGEIEVRIPVADAEADRELVRRIVSLLDDEDKDEQRPA</sequence>
<dbReference type="OrthoDB" id="3626734at2"/>
<name>A0A4R4TFG8_9ACTN</name>
<keyword evidence="3" id="KW-1185">Reference proteome</keyword>
<organism evidence="2 3">
    <name type="scientific">Streptomyces hainanensis</name>
    <dbReference type="NCBI Taxonomy" id="402648"/>
    <lineage>
        <taxon>Bacteria</taxon>
        <taxon>Bacillati</taxon>
        <taxon>Actinomycetota</taxon>
        <taxon>Actinomycetes</taxon>
        <taxon>Kitasatosporales</taxon>
        <taxon>Streptomycetaceae</taxon>
        <taxon>Streptomyces</taxon>
    </lineage>
</organism>